<keyword evidence="10" id="KW-0325">Glycoprotein</keyword>
<keyword evidence="4 13" id="KW-0894">Sodium channel</keyword>
<dbReference type="Pfam" id="PF00858">
    <property type="entry name" value="ASC"/>
    <property type="match status" value="1"/>
</dbReference>
<dbReference type="AlphaFoldDB" id="A0A914CXB7"/>
<evidence type="ECO:0000313" key="16">
    <source>
        <dbReference type="WBParaSite" id="ACRNAN_scaffold15880.g32123.t1"/>
    </source>
</evidence>
<dbReference type="GO" id="GO:0016020">
    <property type="term" value="C:membrane"/>
    <property type="evidence" value="ECO:0007669"/>
    <property type="project" value="UniProtKB-SubCell"/>
</dbReference>
<keyword evidence="6 14" id="KW-1133">Transmembrane helix</keyword>
<keyword evidence="3 13" id="KW-0813">Transport</keyword>
<keyword evidence="8 13" id="KW-0406">Ion transport</keyword>
<evidence type="ECO:0000256" key="5">
    <source>
        <dbReference type="ARBA" id="ARBA00022692"/>
    </source>
</evidence>
<evidence type="ECO:0000256" key="13">
    <source>
        <dbReference type="RuleBase" id="RU000679"/>
    </source>
</evidence>
<proteinExistence type="inferred from homology"/>
<dbReference type="InterPro" id="IPR001873">
    <property type="entry name" value="ENaC"/>
</dbReference>
<evidence type="ECO:0000256" key="7">
    <source>
        <dbReference type="ARBA" id="ARBA00023053"/>
    </source>
</evidence>
<evidence type="ECO:0000256" key="8">
    <source>
        <dbReference type="ARBA" id="ARBA00023065"/>
    </source>
</evidence>
<dbReference type="Proteomes" id="UP000887540">
    <property type="component" value="Unplaced"/>
</dbReference>
<evidence type="ECO:0000256" key="6">
    <source>
        <dbReference type="ARBA" id="ARBA00022989"/>
    </source>
</evidence>
<feature type="transmembrane region" description="Helical" evidence="14">
    <location>
        <begin position="71"/>
        <end position="92"/>
    </location>
</feature>
<keyword evidence="9 14" id="KW-0472">Membrane</keyword>
<protein>
    <submittedName>
        <fullName evidence="16">Uncharacterized protein</fullName>
    </submittedName>
</protein>
<keyword evidence="12 13" id="KW-0407">Ion channel</keyword>
<organism evidence="15 16">
    <name type="scientific">Acrobeloides nanus</name>
    <dbReference type="NCBI Taxonomy" id="290746"/>
    <lineage>
        <taxon>Eukaryota</taxon>
        <taxon>Metazoa</taxon>
        <taxon>Ecdysozoa</taxon>
        <taxon>Nematoda</taxon>
        <taxon>Chromadorea</taxon>
        <taxon>Rhabditida</taxon>
        <taxon>Tylenchina</taxon>
        <taxon>Cephalobomorpha</taxon>
        <taxon>Cephaloboidea</taxon>
        <taxon>Cephalobidae</taxon>
        <taxon>Acrobeloides</taxon>
    </lineage>
</organism>
<sequence>MSDLLQQDGTGGSSLSPSEQILLRKVLVTWSEKIQKDLNKFEDLRYSDYKEHCTIHGLYDVFISKSQLERFVWILTLIGCFILAVVCSKIAINEWYQSIETTHTYFGSWDLNMPDLIICPDLLLNKTEIDSLIHGVVNEDDEYKTKFLDSKRPGFLQHKLRFYLEKVKEMGRFINYSTMIEHAEYPNMYLSFLPRNYPDRVLSLVEQGNAYEDAKMIAYKCDSILLTYDASLKVSRLLRKVPHKTFRIMAPNLDEILNVTGKNFTDQEILSLHGILNFCSEHVKETFDYHHKCYRFDSKEIFLSNDKNSIGIILPNNTVHGLLGGKGVWFSVVHESRDITGKLIPKEETEEFDPIQTFAINNLSWVYIRP</sequence>
<keyword evidence="11 13" id="KW-0739">Sodium transport</keyword>
<comment type="subcellular location">
    <subcellularLocation>
        <location evidence="1">Membrane</location>
        <topology evidence="1">Multi-pass membrane protein</topology>
    </subcellularLocation>
</comment>
<evidence type="ECO:0000256" key="12">
    <source>
        <dbReference type="ARBA" id="ARBA00023303"/>
    </source>
</evidence>
<evidence type="ECO:0000256" key="9">
    <source>
        <dbReference type="ARBA" id="ARBA00023136"/>
    </source>
</evidence>
<dbReference type="WBParaSite" id="ACRNAN_scaffold15880.g32123.t1">
    <property type="protein sequence ID" value="ACRNAN_scaffold15880.g32123.t1"/>
    <property type="gene ID" value="ACRNAN_scaffold15880.g32123"/>
</dbReference>
<evidence type="ECO:0000256" key="11">
    <source>
        <dbReference type="ARBA" id="ARBA00023201"/>
    </source>
</evidence>
<keyword evidence="15" id="KW-1185">Reference proteome</keyword>
<reference evidence="16" key="1">
    <citation type="submission" date="2022-11" db="UniProtKB">
        <authorList>
            <consortium name="WormBaseParasite"/>
        </authorList>
    </citation>
    <scope>IDENTIFICATION</scope>
</reference>
<evidence type="ECO:0000256" key="4">
    <source>
        <dbReference type="ARBA" id="ARBA00022461"/>
    </source>
</evidence>
<evidence type="ECO:0000256" key="10">
    <source>
        <dbReference type="ARBA" id="ARBA00023180"/>
    </source>
</evidence>
<comment type="similarity">
    <text evidence="2 13">Belongs to the amiloride-sensitive sodium channel (TC 1.A.6) family.</text>
</comment>
<evidence type="ECO:0000256" key="1">
    <source>
        <dbReference type="ARBA" id="ARBA00004141"/>
    </source>
</evidence>
<evidence type="ECO:0000256" key="3">
    <source>
        <dbReference type="ARBA" id="ARBA00022448"/>
    </source>
</evidence>
<evidence type="ECO:0000256" key="14">
    <source>
        <dbReference type="SAM" id="Phobius"/>
    </source>
</evidence>
<name>A0A914CXB7_9BILA</name>
<keyword evidence="5 13" id="KW-0812">Transmembrane</keyword>
<keyword evidence="7" id="KW-0915">Sodium</keyword>
<evidence type="ECO:0000313" key="15">
    <source>
        <dbReference type="Proteomes" id="UP000887540"/>
    </source>
</evidence>
<evidence type="ECO:0000256" key="2">
    <source>
        <dbReference type="ARBA" id="ARBA00007193"/>
    </source>
</evidence>
<accession>A0A914CXB7</accession>
<dbReference type="GO" id="GO:0005272">
    <property type="term" value="F:sodium channel activity"/>
    <property type="evidence" value="ECO:0007669"/>
    <property type="project" value="UniProtKB-KW"/>
</dbReference>